<dbReference type="CDD" id="cd16917">
    <property type="entry name" value="HATPase_UhpB-NarQ-NarX-like"/>
    <property type="match status" value="1"/>
</dbReference>
<keyword evidence="4" id="KW-1133">Transmembrane helix</keyword>
<keyword evidence="4" id="KW-0472">Membrane</keyword>
<evidence type="ECO:0000256" key="1">
    <source>
        <dbReference type="ARBA" id="ARBA00022679"/>
    </source>
</evidence>
<feature type="transmembrane region" description="Helical" evidence="4">
    <location>
        <begin position="123"/>
        <end position="140"/>
    </location>
</feature>
<proteinExistence type="predicted"/>
<feature type="transmembrane region" description="Helical" evidence="4">
    <location>
        <begin position="32"/>
        <end position="58"/>
    </location>
</feature>
<feature type="domain" description="Signal transduction histidine kinase subgroup 3 dimerisation and phosphoacceptor" evidence="5">
    <location>
        <begin position="221"/>
        <end position="286"/>
    </location>
</feature>
<dbReference type="SUPFAM" id="SSF55874">
    <property type="entry name" value="ATPase domain of HSP90 chaperone/DNA topoisomerase II/histidine kinase"/>
    <property type="match status" value="1"/>
</dbReference>
<dbReference type="Proteomes" id="UP001549307">
    <property type="component" value="Unassembled WGS sequence"/>
</dbReference>
<dbReference type="PANTHER" id="PTHR24421:SF63">
    <property type="entry name" value="SENSOR HISTIDINE KINASE DESK"/>
    <property type="match status" value="1"/>
</dbReference>
<evidence type="ECO:0000313" key="7">
    <source>
        <dbReference type="Proteomes" id="UP001549307"/>
    </source>
</evidence>
<dbReference type="Gene3D" id="1.20.5.1930">
    <property type="match status" value="1"/>
</dbReference>
<organism evidence="6 7">
    <name type="scientific">Arthrobacter bambusae</name>
    <dbReference type="NCBI Taxonomy" id="1338426"/>
    <lineage>
        <taxon>Bacteria</taxon>
        <taxon>Bacillati</taxon>
        <taxon>Actinomycetota</taxon>
        <taxon>Actinomycetes</taxon>
        <taxon>Micrococcales</taxon>
        <taxon>Micrococcaceae</taxon>
        <taxon>Arthrobacter</taxon>
    </lineage>
</organism>
<dbReference type="EMBL" id="JBEPSN010000009">
    <property type="protein sequence ID" value="MET4541625.1"/>
    <property type="molecule type" value="Genomic_DNA"/>
</dbReference>
<evidence type="ECO:0000256" key="4">
    <source>
        <dbReference type="SAM" id="Phobius"/>
    </source>
</evidence>
<feature type="transmembrane region" description="Helical" evidence="4">
    <location>
        <begin position="97"/>
        <end position="117"/>
    </location>
</feature>
<evidence type="ECO:0000259" key="5">
    <source>
        <dbReference type="Pfam" id="PF07730"/>
    </source>
</evidence>
<keyword evidence="7" id="KW-1185">Reference proteome</keyword>
<feature type="transmembrane region" description="Helical" evidence="4">
    <location>
        <begin position="147"/>
        <end position="166"/>
    </location>
</feature>
<dbReference type="Gene3D" id="3.30.565.10">
    <property type="entry name" value="Histidine kinase-like ATPase, C-terminal domain"/>
    <property type="match status" value="1"/>
</dbReference>
<comment type="caution">
    <text evidence="6">The sequence shown here is derived from an EMBL/GenBank/DDBJ whole genome shotgun (WGS) entry which is preliminary data.</text>
</comment>
<accession>A0ABV2PA25</accession>
<dbReference type="InterPro" id="IPR011712">
    <property type="entry name" value="Sig_transdc_His_kin_sub3_dim/P"/>
</dbReference>
<evidence type="ECO:0000313" key="6">
    <source>
        <dbReference type="EMBL" id="MET4541625.1"/>
    </source>
</evidence>
<keyword evidence="1 6" id="KW-0808">Transferase</keyword>
<dbReference type="InterPro" id="IPR036890">
    <property type="entry name" value="HATPase_C_sf"/>
</dbReference>
<name>A0ABV2PA25_9MICC</name>
<dbReference type="EC" id="2.7.13.3" evidence="6"/>
<sequence length="413" mass="44517">MSLPYTGVMSAVTTLEGPQPTSRPGRSVRTTWTYTLGSMVFILVVLDFMLIILALEAFSSRTDGVAGVLLLALFCAVAAQIRYCWFLRAGLNGGLPSTPWTLALVVSSVAVWVLGLFSTSNALMWSLPLWLAACLVACLLPSRQRLAVLGAGLATTLLHPTIYSLLHGHGYTFPEEPGLRMLLSYAALMPVVLISSLWWWRIVVELDRHRLMAGELAVAQERLRFAADLHDIQGHHLQVIALKSELAERLLTVDLDAARGHIHDARLIAKQALEETRSLVSGYRGTVLENELENAREVLSAAGAHCELTIGAIPGNPDVHKALAMAVREATTNILRHSNATLASITLEASTDSCSLTIRNNGVTNDSPVSQSHGNGLAGLRERIAALGGQLETILDAERFELQASVPSKGIAS</sequence>
<evidence type="ECO:0000256" key="2">
    <source>
        <dbReference type="ARBA" id="ARBA00022777"/>
    </source>
</evidence>
<protein>
    <submittedName>
        <fullName evidence="6">Two-component system sensor histidine kinase DesK</fullName>
        <ecNumber evidence="6">2.7.13.3</ecNumber>
    </submittedName>
</protein>
<dbReference type="Pfam" id="PF07730">
    <property type="entry name" value="HisKA_3"/>
    <property type="match status" value="1"/>
</dbReference>
<keyword evidence="4" id="KW-0812">Transmembrane</keyword>
<dbReference type="PANTHER" id="PTHR24421">
    <property type="entry name" value="NITRATE/NITRITE SENSOR PROTEIN NARX-RELATED"/>
    <property type="match status" value="1"/>
</dbReference>
<feature type="transmembrane region" description="Helical" evidence="4">
    <location>
        <begin position="64"/>
        <end position="85"/>
    </location>
</feature>
<evidence type="ECO:0000256" key="3">
    <source>
        <dbReference type="ARBA" id="ARBA00023012"/>
    </source>
</evidence>
<dbReference type="GO" id="GO:0004673">
    <property type="term" value="F:protein histidine kinase activity"/>
    <property type="evidence" value="ECO:0007669"/>
    <property type="project" value="UniProtKB-EC"/>
</dbReference>
<reference evidence="6 7" key="1">
    <citation type="submission" date="2024-06" db="EMBL/GenBank/DDBJ databases">
        <title>Sorghum-associated microbial communities from plants grown in Nebraska, USA.</title>
        <authorList>
            <person name="Schachtman D."/>
        </authorList>
    </citation>
    <scope>NUCLEOTIDE SEQUENCE [LARGE SCALE GENOMIC DNA]</scope>
    <source>
        <strain evidence="6 7">3552</strain>
    </source>
</reference>
<keyword evidence="3" id="KW-0902">Two-component regulatory system</keyword>
<gene>
    <name evidence="6" type="ORF">ABIE37_003423</name>
</gene>
<keyword evidence="2 6" id="KW-0418">Kinase</keyword>
<feature type="transmembrane region" description="Helical" evidence="4">
    <location>
        <begin position="178"/>
        <end position="200"/>
    </location>
</feature>
<dbReference type="InterPro" id="IPR050482">
    <property type="entry name" value="Sensor_HK_TwoCompSys"/>
</dbReference>